<dbReference type="Proteomes" id="UP000807785">
    <property type="component" value="Unassembled WGS sequence"/>
</dbReference>
<evidence type="ECO:0000313" key="2">
    <source>
        <dbReference type="EMBL" id="MBK6972449.1"/>
    </source>
</evidence>
<comment type="caution">
    <text evidence="2">The sequence shown here is derived from an EMBL/GenBank/DDBJ whole genome shotgun (WGS) entry which is preliminary data.</text>
</comment>
<feature type="domain" description="Transposase for insertion sequence element IS21-like C-terminal" evidence="1">
    <location>
        <begin position="43"/>
        <end position="92"/>
    </location>
</feature>
<name>A0A9D7E1I9_9PROT</name>
<evidence type="ECO:0000313" key="3">
    <source>
        <dbReference type="Proteomes" id="UP000807785"/>
    </source>
</evidence>
<protein>
    <recommendedName>
        <fullName evidence="1">Transposase for insertion sequence element IS21-like C-terminal domain-containing protein</fullName>
    </recommendedName>
</protein>
<gene>
    <name evidence="2" type="ORF">IPH26_05650</name>
</gene>
<proteinExistence type="predicted"/>
<sequence>MKKTEEHTQQRRRLQLGYFQLKKTRKNIRFHIVTFEPGSGRPRHVSLESNRYSVPERLLGQRVAVYKHPAQVHIHHRGRAVATHPRLIGQRDARSTDPTHHPTPTRARRTPAIEAQLLTDSPELQAYARALKQRGRGRAGRALRRLLDLQRTYPRAPFLAAVGQAAHFGLYDLGRLEKLILQQVAGNFFALNDDA</sequence>
<accession>A0A9D7E1I9</accession>
<evidence type="ECO:0000259" key="1">
    <source>
        <dbReference type="Pfam" id="PF22483"/>
    </source>
</evidence>
<dbReference type="Pfam" id="PF22483">
    <property type="entry name" value="Mu-transpos_C_2"/>
    <property type="match status" value="1"/>
</dbReference>
<reference evidence="2" key="1">
    <citation type="submission" date="2020-10" db="EMBL/GenBank/DDBJ databases">
        <title>Connecting structure to function with the recovery of over 1000 high-quality activated sludge metagenome-assembled genomes encoding full-length rRNA genes using long-read sequencing.</title>
        <authorList>
            <person name="Singleton C.M."/>
            <person name="Petriglieri F."/>
            <person name="Kristensen J.M."/>
            <person name="Kirkegaard R.H."/>
            <person name="Michaelsen T.Y."/>
            <person name="Andersen M.H."/>
            <person name="Karst S.M."/>
            <person name="Dueholm M.S."/>
            <person name="Nielsen P.H."/>
            <person name="Albertsen M."/>
        </authorList>
    </citation>
    <scope>NUCLEOTIDE SEQUENCE</scope>
    <source>
        <strain evidence="2">Bjer_18-Q3-R1-45_BAT3C.347</strain>
    </source>
</reference>
<dbReference type="AlphaFoldDB" id="A0A9D7E1I9"/>
<organism evidence="2 3">
    <name type="scientific">Candidatus Methylophosphatis roskildensis</name>
    <dbReference type="NCBI Taxonomy" id="2899263"/>
    <lineage>
        <taxon>Bacteria</taxon>
        <taxon>Pseudomonadati</taxon>
        <taxon>Pseudomonadota</taxon>
        <taxon>Betaproteobacteria</taxon>
        <taxon>Nitrosomonadales</taxon>
        <taxon>Sterolibacteriaceae</taxon>
        <taxon>Candidatus Methylophosphatis</taxon>
    </lineage>
</organism>
<dbReference type="InterPro" id="IPR054353">
    <property type="entry name" value="IstA-like_C"/>
</dbReference>
<dbReference type="EMBL" id="JADJEV010000002">
    <property type="protein sequence ID" value="MBK6972449.1"/>
    <property type="molecule type" value="Genomic_DNA"/>
</dbReference>